<feature type="signal peptide" evidence="1">
    <location>
        <begin position="1"/>
        <end position="23"/>
    </location>
</feature>
<name>A0A1I1RJU9_9BACT</name>
<dbReference type="Gene3D" id="2.40.128.270">
    <property type="match status" value="1"/>
</dbReference>
<organism evidence="3 4">
    <name type="scientific">Spirosoma endophyticum</name>
    <dbReference type="NCBI Taxonomy" id="662367"/>
    <lineage>
        <taxon>Bacteria</taxon>
        <taxon>Pseudomonadati</taxon>
        <taxon>Bacteroidota</taxon>
        <taxon>Cytophagia</taxon>
        <taxon>Cytophagales</taxon>
        <taxon>Cytophagaceae</taxon>
        <taxon>Spirosoma</taxon>
    </lineage>
</organism>
<gene>
    <name evidence="3" type="ORF">SAMN05216167_104432</name>
</gene>
<evidence type="ECO:0000313" key="3">
    <source>
        <dbReference type="EMBL" id="SFD34412.1"/>
    </source>
</evidence>
<dbReference type="RefSeq" id="WP_093827071.1">
    <property type="nucleotide sequence ID" value="NZ_FOLQ01000004.1"/>
</dbReference>
<dbReference type="STRING" id="662367.SAMN05216167_104432"/>
<keyword evidence="4" id="KW-1185">Reference proteome</keyword>
<accession>A0A1I1RJU9</accession>
<dbReference type="EMBL" id="FOLQ01000004">
    <property type="protein sequence ID" value="SFD34412.1"/>
    <property type="molecule type" value="Genomic_DNA"/>
</dbReference>
<reference evidence="3 4" key="1">
    <citation type="submission" date="2016-10" db="EMBL/GenBank/DDBJ databases">
        <authorList>
            <person name="de Groot N.N."/>
        </authorList>
    </citation>
    <scope>NUCLEOTIDE SEQUENCE [LARGE SCALE GENOMIC DNA]</scope>
    <source>
        <strain evidence="3 4">DSM 26130</strain>
    </source>
</reference>
<dbReference type="AlphaFoldDB" id="A0A1I1RJU9"/>
<feature type="domain" description="DUF306" evidence="2">
    <location>
        <begin position="148"/>
        <end position="255"/>
    </location>
</feature>
<dbReference type="OrthoDB" id="5348860at2"/>
<evidence type="ECO:0000259" key="2">
    <source>
        <dbReference type="Pfam" id="PF03724"/>
    </source>
</evidence>
<dbReference type="InterPro" id="IPR038670">
    <property type="entry name" value="HslJ-like_sf"/>
</dbReference>
<dbReference type="InterPro" id="IPR005184">
    <property type="entry name" value="DUF306_Meta_HslJ"/>
</dbReference>
<dbReference type="Pfam" id="PF03724">
    <property type="entry name" value="META"/>
    <property type="match status" value="1"/>
</dbReference>
<sequence length="258" mass="28580">MRIFLFGLLLLATGCRRPSTQFAAMMTPTNQLQIADYTNNLKAGDDVVAVGNDPSWSLTINPSKGTMRFKAMNGDSLNTTAPERQNDSDGTFRYSAPVESGHINILFRPDSCVNKLSGQRYDYRVEVDYKGKNYVGCGVSLRQLALLQDIWVLTSLQDQPITANRNNNELPRLEISLTENRVTGTTGCNRLSGQMKADTRQILFGPLATTRMACPAEVGALESRFISELNTALTYQVAEGRLTLLRSGKPIMTFRKVD</sequence>
<evidence type="ECO:0000313" key="4">
    <source>
        <dbReference type="Proteomes" id="UP000198598"/>
    </source>
</evidence>
<dbReference type="InterPro" id="IPR053147">
    <property type="entry name" value="Hsp_HslJ-like"/>
</dbReference>
<dbReference type="Proteomes" id="UP000198598">
    <property type="component" value="Unassembled WGS sequence"/>
</dbReference>
<keyword evidence="1" id="KW-0732">Signal</keyword>
<dbReference type="PANTHER" id="PTHR35535">
    <property type="entry name" value="HEAT SHOCK PROTEIN HSLJ"/>
    <property type="match status" value="1"/>
</dbReference>
<evidence type="ECO:0000256" key="1">
    <source>
        <dbReference type="SAM" id="SignalP"/>
    </source>
</evidence>
<feature type="chain" id="PRO_5011658266" evidence="1">
    <location>
        <begin position="24"/>
        <end position="258"/>
    </location>
</feature>
<dbReference type="PROSITE" id="PS51257">
    <property type="entry name" value="PROKAR_LIPOPROTEIN"/>
    <property type="match status" value="1"/>
</dbReference>
<protein>
    <submittedName>
        <fullName evidence="3">Heat shock protein HslJ</fullName>
    </submittedName>
</protein>
<dbReference type="PANTHER" id="PTHR35535:SF2">
    <property type="entry name" value="DUF306 DOMAIN-CONTAINING PROTEIN"/>
    <property type="match status" value="1"/>
</dbReference>
<proteinExistence type="predicted"/>
<keyword evidence="3" id="KW-0346">Stress response</keyword>